<dbReference type="EMBL" id="CP003058">
    <property type="protein sequence ID" value="AEQ21958.1"/>
    <property type="molecule type" value="Genomic_DNA"/>
</dbReference>
<name>G4Q4P5_ACIIR</name>
<sequence length="470" mass="52393">MLYFSHHIVRRNIMKTTYSRTESVWQRMNNSEKKAVMAYGEKYKAFLDKARTERQSVNFIIEAAEKKGFKPLYDLKALHEGDKVYWNQKGKSVILAVIGKEPVKEGLKIVGSHIDAPRLDLKGNPVHEQDGLVYFRTHYYGGIKKYQWPCIPLALCGVIYTQKGKKIEVNIGMDENDPVFYITDLLIHMAQDQMKKTMAEGVTGEQLQAIIGSHAGKEEKVKDAILNLLKKTYGITEEDFTTAELELVPAMKSRDVGFDRSLIAAYGQDDRVCSYANLEALLAAKPGTKTQVALFTDKEEIGSYGNTGMMSSYFVKFVMKMLALQGSGALLDFYETMEKSEMLSGDVNSCLDPMFPEVTEKDNSSLCGYGLALTKYTGARGKAGSNDANSEFIQKVRQIFNDGGVAWQIGELGKVDQGGGGTIAFMMADWGCEVVDCGTAMLSMHSPYDLLSKADAYETYLGYKVFFESK</sequence>
<dbReference type="Pfam" id="PF02127">
    <property type="entry name" value="Peptidase_M18"/>
    <property type="match status" value="1"/>
</dbReference>
<keyword evidence="3 9" id="KW-0031">Aminopeptidase</keyword>
<dbReference type="InParanoid" id="G4Q4P5"/>
<keyword evidence="12" id="KW-1185">Reference proteome</keyword>
<dbReference type="GO" id="GO:0006508">
    <property type="term" value="P:proteolysis"/>
    <property type="evidence" value="ECO:0007669"/>
    <property type="project" value="UniProtKB-KW"/>
</dbReference>
<gene>
    <name evidence="11" type="ordered locus">Acin_0723</name>
</gene>
<evidence type="ECO:0000256" key="5">
    <source>
        <dbReference type="ARBA" id="ARBA00022723"/>
    </source>
</evidence>
<evidence type="ECO:0000313" key="11">
    <source>
        <dbReference type="EMBL" id="AEQ21958.1"/>
    </source>
</evidence>
<evidence type="ECO:0000256" key="6">
    <source>
        <dbReference type="ARBA" id="ARBA00022801"/>
    </source>
</evidence>
<dbReference type="HOGENOM" id="CLU_590123_0_0_9"/>
<dbReference type="PANTHER" id="PTHR28570:SF2">
    <property type="entry name" value="M18 FAMILY AMINOPEPTIDASE 1-RELATED"/>
    <property type="match status" value="1"/>
</dbReference>
<reference evidence="11 12" key="1">
    <citation type="journal article" date="2011" name="J. Bacteriol.">
        <title>Complete genome sequence of Acidaminococcus intestini RYC-MR95, a Gram-negative bacterium from the phylum Firmicutes.</title>
        <authorList>
            <person name="D'Auria G."/>
            <person name="Galan J.C."/>
            <person name="Rodriguez-Alcayna M."/>
            <person name="Moya A."/>
            <person name="Baquero F."/>
            <person name="Latorre A."/>
        </authorList>
    </citation>
    <scope>NUCLEOTIDE SEQUENCE [LARGE SCALE GENOMIC DNA]</scope>
    <source>
        <strain evidence="11 12">RyC-MR95</strain>
    </source>
</reference>
<dbReference type="eggNOG" id="COG1362">
    <property type="taxonomic scope" value="Bacteria"/>
</dbReference>
<organism evidence="11 12">
    <name type="scientific">Acidaminococcus intestini (strain RyC-MR95)</name>
    <dbReference type="NCBI Taxonomy" id="568816"/>
    <lineage>
        <taxon>Bacteria</taxon>
        <taxon>Bacillati</taxon>
        <taxon>Bacillota</taxon>
        <taxon>Negativicutes</taxon>
        <taxon>Acidaminococcales</taxon>
        <taxon>Acidaminococcaceae</taxon>
        <taxon>Acidaminococcus</taxon>
    </lineage>
</organism>
<evidence type="ECO:0000256" key="3">
    <source>
        <dbReference type="ARBA" id="ARBA00022438"/>
    </source>
</evidence>
<dbReference type="GO" id="GO:0005737">
    <property type="term" value="C:cytoplasm"/>
    <property type="evidence" value="ECO:0007669"/>
    <property type="project" value="UniProtKB-ARBA"/>
</dbReference>
<keyword evidence="4 9" id="KW-0645">Protease</keyword>
<comment type="similarity">
    <text evidence="2 9">Belongs to the peptidase M18 family.</text>
</comment>
<evidence type="ECO:0000256" key="4">
    <source>
        <dbReference type="ARBA" id="ARBA00022670"/>
    </source>
</evidence>
<dbReference type="Gene3D" id="3.40.630.10">
    <property type="entry name" value="Zn peptidases"/>
    <property type="match status" value="1"/>
</dbReference>
<dbReference type="GO" id="GO:0004177">
    <property type="term" value="F:aminopeptidase activity"/>
    <property type="evidence" value="ECO:0007669"/>
    <property type="project" value="UniProtKB-KW"/>
</dbReference>
<dbReference type="GO" id="GO:0008237">
    <property type="term" value="F:metallopeptidase activity"/>
    <property type="evidence" value="ECO:0007669"/>
    <property type="project" value="UniProtKB-KW"/>
</dbReference>
<dbReference type="PRINTS" id="PR00932">
    <property type="entry name" value="AMINO1PTASE"/>
</dbReference>
<dbReference type="SUPFAM" id="SSF53187">
    <property type="entry name" value="Zn-dependent exopeptidases"/>
    <property type="match status" value="1"/>
</dbReference>
<dbReference type="NCBIfam" id="NF002600">
    <property type="entry name" value="PRK02256.1"/>
    <property type="match status" value="1"/>
</dbReference>
<dbReference type="EC" id="3.4.11.-" evidence="10"/>
<dbReference type="Gene3D" id="2.30.250.10">
    <property type="entry name" value="Aminopeptidase i, Domain 2"/>
    <property type="match status" value="1"/>
</dbReference>
<keyword evidence="6 9" id="KW-0378">Hydrolase</keyword>
<evidence type="ECO:0000256" key="2">
    <source>
        <dbReference type="ARBA" id="ARBA00008290"/>
    </source>
</evidence>
<evidence type="ECO:0000256" key="10">
    <source>
        <dbReference type="RuleBase" id="RU004387"/>
    </source>
</evidence>
<evidence type="ECO:0000313" key="12">
    <source>
        <dbReference type="Proteomes" id="UP000007093"/>
    </source>
</evidence>
<keyword evidence="8 9" id="KW-0482">Metalloprotease</keyword>
<dbReference type="PANTHER" id="PTHR28570">
    <property type="entry name" value="ASPARTYL AMINOPEPTIDASE"/>
    <property type="match status" value="1"/>
</dbReference>
<keyword evidence="7 9" id="KW-0862">Zinc</keyword>
<dbReference type="Proteomes" id="UP000007093">
    <property type="component" value="Chromosome"/>
</dbReference>
<dbReference type="GO" id="GO:0008270">
    <property type="term" value="F:zinc ion binding"/>
    <property type="evidence" value="ECO:0007669"/>
    <property type="project" value="InterPro"/>
</dbReference>
<keyword evidence="5 9" id="KW-0479">Metal-binding</keyword>
<dbReference type="PATRIC" id="fig|568816.4.peg.702"/>
<evidence type="ECO:0000256" key="9">
    <source>
        <dbReference type="RuleBase" id="RU004386"/>
    </source>
</evidence>
<comment type="cofactor">
    <cofactor evidence="1 10">
        <name>Zn(2+)</name>
        <dbReference type="ChEBI" id="CHEBI:29105"/>
    </cofactor>
</comment>
<evidence type="ECO:0000256" key="8">
    <source>
        <dbReference type="ARBA" id="ARBA00023049"/>
    </source>
</evidence>
<dbReference type="STRING" id="568816.Acin_0723"/>
<dbReference type="AlphaFoldDB" id="G4Q4P5"/>
<dbReference type="InterPro" id="IPR023358">
    <property type="entry name" value="Peptidase_M18_dom2"/>
</dbReference>
<evidence type="ECO:0000256" key="1">
    <source>
        <dbReference type="ARBA" id="ARBA00001947"/>
    </source>
</evidence>
<proteinExistence type="inferred from homology"/>
<evidence type="ECO:0000256" key="7">
    <source>
        <dbReference type="ARBA" id="ARBA00022833"/>
    </source>
</evidence>
<dbReference type="KEGG" id="ain:Acin_0723"/>
<protein>
    <recommendedName>
        <fullName evidence="10">M18 family aminopeptidase</fullName>
        <ecNumber evidence="10">3.4.11.-</ecNumber>
    </recommendedName>
</protein>
<accession>G4Q4P5</accession>
<dbReference type="SUPFAM" id="SSF101821">
    <property type="entry name" value="Aminopeptidase/glucanase lid domain"/>
    <property type="match status" value="1"/>
</dbReference>
<dbReference type="InterPro" id="IPR001948">
    <property type="entry name" value="Peptidase_M18"/>
</dbReference>